<dbReference type="Gene3D" id="3.40.630.30">
    <property type="match status" value="1"/>
</dbReference>
<accession>A0A9J6ZJZ8</accession>
<dbReference type="PANTHER" id="PTHR42791">
    <property type="entry name" value="GNAT FAMILY ACETYLTRANSFERASE"/>
    <property type="match status" value="1"/>
</dbReference>
<organism evidence="2 3">
    <name type="scientific">Candidatus Pristimantibacillus lignocellulolyticus</name>
    <dbReference type="NCBI Taxonomy" id="2994561"/>
    <lineage>
        <taxon>Bacteria</taxon>
        <taxon>Bacillati</taxon>
        <taxon>Bacillota</taxon>
        <taxon>Bacilli</taxon>
        <taxon>Bacillales</taxon>
        <taxon>Paenibacillaceae</taxon>
        <taxon>Candidatus Pristimantibacillus</taxon>
    </lineage>
</organism>
<dbReference type="GO" id="GO:0016747">
    <property type="term" value="F:acyltransferase activity, transferring groups other than amino-acyl groups"/>
    <property type="evidence" value="ECO:0007669"/>
    <property type="project" value="InterPro"/>
</dbReference>
<dbReference type="PROSITE" id="PS51186">
    <property type="entry name" value="GNAT"/>
    <property type="match status" value="1"/>
</dbReference>
<dbReference type="SUPFAM" id="SSF55729">
    <property type="entry name" value="Acyl-CoA N-acyltransferases (Nat)"/>
    <property type="match status" value="1"/>
</dbReference>
<sequence>MLSSLSNIIRDNFIHKVTLLGKYTDKINVSETQDYIRVDSGLPSDTFNNIVLLKQIAQQSKSTIIQEAVHYFTQKKLPMALWSWEDGIDNTVEYLQDIGLKKAETNIAMYANLHTLLPSINYLEEYIMTEVSSSKEIEQYAEVLASLFGDSEEATQVRAYYKYLTELPSLHHTEIKLYIGVFRNEVVSTGSLLINNNSVGIYDIATRQEFRGKGFGSAMFNFLITEAQKLNTSHCVLQASTDGINIYKKSGFESICNVNVYENRHLFE</sequence>
<dbReference type="PANTHER" id="PTHR42791:SF1">
    <property type="entry name" value="N-ACETYLTRANSFERASE DOMAIN-CONTAINING PROTEIN"/>
    <property type="match status" value="1"/>
</dbReference>
<dbReference type="InterPro" id="IPR016181">
    <property type="entry name" value="Acyl_CoA_acyltransferase"/>
</dbReference>
<dbReference type="Proteomes" id="UP001056756">
    <property type="component" value="Chromosome"/>
</dbReference>
<dbReference type="CDD" id="cd04301">
    <property type="entry name" value="NAT_SF"/>
    <property type="match status" value="1"/>
</dbReference>
<protein>
    <submittedName>
        <fullName evidence="2">GNAT family N-acetyltransferase</fullName>
    </submittedName>
</protein>
<evidence type="ECO:0000313" key="2">
    <source>
        <dbReference type="EMBL" id="URN96454.1"/>
    </source>
</evidence>
<dbReference type="InterPro" id="IPR000182">
    <property type="entry name" value="GNAT_dom"/>
</dbReference>
<dbReference type="InterPro" id="IPR052523">
    <property type="entry name" value="Trichothecene_AcTrans"/>
</dbReference>
<proteinExistence type="predicted"/>
<evidence type="ECO:0000313" key="3">
    <source>
        <dbReference type="Proteomes" id="UP001056756"/>
    </source>
</evidence>
<evidence type="ECO:0000259" key="1">
    <source>
        <dbReference type="PROSITE" id="PS51186"/>
    </source>
</evidence>
<feature type="domain" description="N-acetyltransferase" evidence="1">
    <location>
        <begin position="127"/>
        <end position="268"/>
    </location>
</feature>
<name>A0A9J6ZJZ8_9BACL</name>
<reference evidence="2" key="1">
    <citation type="submission" date="2022-05" db="EMBL/GenBank/DDBJ databases">
        <title>Novel bacterial taxa in a minimal lignocellulolytic consortium and its capacity to transform plastics disclosed by genome-resolved metagenomics.</title>
        <authorList>
            <person name="Rodriguez C.A.D."/>
            <person name="Diaz-Garcia L."/>
            <person name="Herrera K."/>
            <person name="Tarazona N.A."/>
            <person name="Sproer C."/>
            <person name="Overmann J."/>
            <person name="Jimenez D.J."/>
        </authorList>
    </citation>
    <scope>NUCLEOTIDE SEQUENCE</scope>
    <source>
        <strain evidence="2">MAG5</strain>
    </source>
</reference>
<dbReference type="AlphaFoldDB" id="A0A9J6ZJZ8"/>
<dbReference type="KEGG" id="plig:NAG76_09640"/>
<dbReference type="Pfam" id="PF00583">
    <property type="entry name" value="Acetyltransf_1"/>
    <property type="match status" value="1"/>
</dbReference>
<dbReference type="EMBL" id="CP097899">
    <property type="protein sequence ID" value="URN96454.1"/>
    <property type="molecule type" value="Genomic_DNA"/>
</dbReference>
<dbReference type="PROSITE" id="PS50007">
    <property type="entry name" value="PIPLC_X_DOMAIN"/>
    <property type="match status" value="1"/>
</dbReference>
<gene>
    <name evidence="2" type="ORF">NAG76_09640</name>
</gene>